<dbReference type="PRINTS" id="PR00080">
    <property type="entry name" value="SDRFAMILY"/>
</dbReference>
<dbReference type="PRINTS" id="PR00081">
    <property type="entry name" value="GDHRDH"/>
</dbReference>
<name>A0A2P8FNN8_9BACT</name>
<dbReference type="Gene3D" id="3.40.50.720">
    <property type="entry name" value="NAD(P)-binding Rossmann-like Domain"/>
    <property type="match status" value="1"/>
</dbReference>
<organism evidence="5 6">
    <name type="scientific">Chitinophaga ginsengisoli</name>
    <dbReference type="NCBI Taxonomy" id="363837"/>
    <lineage>
        <taxon>Bacteria</taxon>
        <taxon>Pseudomonadati</taxon>
        <taxon>Bacteroidota</taxon>
        <taxon>Chitinophagia</taxon>
        <taxon>Chitinophagales</taxon>
        <taxon>Chitinophagaceae</taxon>
        <taxon>Chitinophaga</taxon>
    </lineage>
</organism>
<proteinExistence type="inferred from homology"/>
<protein>
    <submittedName>
        <fullName evidence="5">Putative oxidoreductase</fullName>
    </submittedName>
</protein>
<comment type="caution">
    <text evidence="5">The sequence shown here is derived from an EMBL/GenBank/DDBJ whole genome shotgun (WGS) entry which is preliminary data.</text>
</comment>
<dbReference type="InterPro" id="IPR057326">
    <property type="entry name" value="KR_dom"/>
</dbReference>
<keyword evidence="2" id="KW-0560">Oxidoreductase</keyword>
<evidence type="ECO:0000256" key="1">
    <source>
        <dbReference type="ARBA" id="ARBA00006484"/>
    </source>
</evidence>
<feature type="domain" description="Ketoreductase" evidence="4">
    <location>
        <begin position="6"/>
        <end position="196"/>
    </location>
</feature>
<dbReference type="Pfam" id="PF00106">
    <property type="entry name" value="adh_short"/>
    <property type="match status" value="1"/>
</dbReference>
<accession>A0A2P8FNN8</accession>
<keyword evidence="6" id="KW-1185">Reference proteome</keyword>
<dbReference type="SMART" id="SM00822">
    <property type="entry name" value="PKS_KR"/>
    <property type="match status" value="1"/>
</dbReference>
<gene>
    <name evidence="5" type="ORF">CLV42_11849</name>
</gene>
<dbReference type="InterPro" id="IPR020904">
    <property type="entry name" value="Sc_DH/Rdtase_CS"/>
</dbReference>
<dbReference type="AlphaFoldDB" id="A0A2P8FNN8"/>
<dbReference type="InterPro" id="IPR036291">
    <property type="entry name" value="NAD(P)-bd_dom_sf"/>
</dbReference>
<sequence>MNIQNKTILITGGASGIGLEAAKQFSEAGAKVIITGRNKAKLDEVSKHYPAITAIQSDAANETDAEALFKKITELGGIDILYHNAGVGVPPINLGIPNKKHLEGAAYEMEVNYLGVIRLNNLFMDMLKNRPEAAIIHTTSILSIIPSAIEATYSSSKVALAFYTVSLRKHLQILKSKVKVFELLPPLVDTDMVADRDDKKISPQELVKGLIKGVKKGAPIIRIGDSNAVYHINRLFPRLAYRLVNKKKVEKLLLS</sequence>
<dbReference type="OrthoDB" id="9810734at2"/>
<dbReference type="GO" id="GO:0016020">
    <property type="term" value="C:membrane"/>
    <property type="evidence" value="ECO:0007669"/>
    <property type="project" value="TreeGrafter"/>
</dbReference>
<dbReference type="EMBL" id="PYGK01000018">
    <property type="protein sequence ID" value="PSL23334.1"/>
    <property type="molecule type" value="Genomic_DNA"/>
</dbReference>
<evidence type="ECO:0000313" key="5">
    <source>
        <dbReference type="EMBL" id="PSL23334.1"/>
    </source>
</evidence>
<reference evidence="5 6" key="1">
    <citation type="submission" date="2018-03" db="EMBL/GenBank/DDBJ databases">
        <title>Genomic Encyclopedia of Archaeal and Bacterial Type Strains, Phase II (KMG-II): from individual species to whole genera.</title>
        <authorList>
            <person name="Goeker M."/>
        </authorList>
    </citation>
    <scope>NUCLEOTIDE SEQUENCE [LARGE SCALE GENOMIC DNA]</scope>
    <source>
        <strain evidence="5 6">DSM 18107</strain>
    </source>
</reference>
<dbReference type="Proteomes" id="UP000240978">
    <property type="component" value="Unassembled WGS sequence"/>
</dbReference>
<dbReference type="InterPro" id="IPR002347">
    <property type="entry name" value="SDR_fam"/>
</dbReference>
<dbReference type="PROSITE" id="PS00061">
    <property type="entry name" value="ADH_SHORT"/>
    <property type="match status" value="1"/>
</dbReference>
<dbReference type="PANTHER" id="PTHR44196:SF1">
    <property type="entry name" value="DEHYDROGENASE_REDUCTASE SDR FAMILY MEMBER 7B"/>
    <property type="match status" value="1"/>
</dbReference>
<dbReference type="RefSeq" id="WP_106605447.1">
    <property type="nucleotide sequence ID" value="NZ_PYGK01000018.1"/>
</dbReference>
<evidence type="ECO:0000313" key="6">
    <source>
        <dbReference type="Proteomes" id="UP000240978"/>
    </source>
</evidence>
<evidence type="ECO:0000259" key="4">
    <source>
        <dbReference type="SMART" id="SM00822"/>
    </source>
</evidence>
<dbReference type="SUPFAM" id="SSF51735">
    <property type="entry name" value="NAD(P)-binding Rossmann-fold domains"/>
    <property type="match status" value="1"/>
</dbReference>
<dbReference type="PANTHER" id="PTHR44196">
    <property type="entry name" value="DEHYDROGENASE/REDUCTASE SDR FAMILY MEMBER 7B"/>
    <property type="match status" value="1"/>
</dbReference>
<dbReference type="GO" id="GO:0016491">
    <property type="term" value="F:oxidoreductase activity"/>
    <property type="evidence" value="ECO:0007669"/>
    <property type="project" value="UniProtKB-KW"/>
</dbReference>
<comment type="similarity">
    <text evidence="1 3">Belongs to the short-chain dehydrogenases/reductases (SDR) family.</text>
</comment>
<evidence type="ECO:0000256" key="3">
    <source>
        <dbReference type="RuleBase" id="RU000363"/>
    </source>
</evidence>
<evidence type="ECO:0000256" key="2">
    <source>
        <dbReference type="ARBA" id="ARBA00023002"/>
    </source>
</evidence>